<sequence length="191" mass="21569">MSWLASTPENHPKLNQRGEPESSASPNSRCSTSSTILSLPTELLLEIFSNLDQIDSCALGLSSNFLYGIFRALHGIKMPLSTRRLGPNSLESAWQMAGFMCGQCGIQRCELHQHIKSWMPPDLEYCAMKRTFGIRSQSKLYATCYRNRPRTPSWCGRHPWRTLVISQANPSGDHFKHVVSRRNDIDLASIM</sequence>
<proteinExistence type="predicted"/>
<dbReference type="EMBL" id="UNSH01000086">
    <property type="protein sequence ID" value="SZF05813.1"/>
    <property type="molecule type" value="Genomic_DNA"/>
</dbReference>
<dbReference type="PROSITE" id="PS50181">
    <property type="entry name" value="FBOX"/>
    <property type="match status" value="1"/>
</dbReference>
<dbReference type="Pfam" id="PF12937">
    <property type="entry name" value="F-box-like"/>
    <property type="match status" value="1"/>
</dbReference>
<organism evidence="3 4">
    <name type="scientific">Blumeria hordei</name>
    <name type="common">Barley powdery mildew</name>
    <name type="synonym">Blumeria graminis f. sp. hordei</name>
    <dbReference type="NCBI Taxonomy" id="2867405"/>
    <lineage>
        <taxon>Eukaryota</taxon>
        <taxon>Fungi</taxon>
        <taxon>Dikarya</taxon>
        <taxon>Ascomycota</taxon>
        <taxon>Pezizomycotina</taxon>
        <taxon>Leotiomycetes</taxon>
        <taxon>Erysiphales</taxon>
        <taxon>Erysiphaceae</taxon>
        <taxon>Blumeria</taxon>
    </lineage>
</organism>
<evidence type="ECO:0000313" key="4">
    <source>
        <dbReference type="Proteomes" id="UP000275772"/>
    </source>
</evidence>
<feature type="domain" description="F-box" evidence="2">
    <location>
        <begin position="33"/>
        <end position="55"/>
    </location>
</feature>
<evidence type="ECO:0000256" key="1">
    <source>
        <dbReference type="SAM" id="MobiDB-lite"/>
    </source>
</evidence>
<evidence type="ECO:0000259" key="2">
    <source>
        <dbReference type="PROSITE" id="PS50181"/>
    </source>
</evidence>
<dbReference type="SUPFAM" id="SSF81383">
    <property type="entry name" value="F-box domain"/>
    <property type="match status" value="1"/>
</dbReference>
<accession>A0A383UZN4</accession>
<feature type="compositionally biased region" description="Polar residues" evidence="1">
    <location>
        <begin position="22"/>
        <end position="33"/>
    </location>
</feature>
<dbReference type="Proteomes" id="UP000275772">
    <property type="component" value="Unassembled WGS sequence"/>
</dbReference>
<feature type="compositionally biased region" description="Basic and acidic residues" evidence="1">
    <location>
        <begin position="10"/>
        <end position="20"/>
    </location>
</feature>
<evidence type="ECO:0000313" key="3">
    <source>
        <dbReference type="EMBL" id="SZF05813.1"/>
    </source>
</evidence>
<name>A0A383UZN4_BLUHO</name>
<dbReference type="InterPro" id="IPR001810">
    <property type="entry name" value="F-box_dom"/>
</dbReference>
<dbReference type="VEuPathDB" id="FungiDB:BLGHR1_16616"/>
<dbReference type="InterPro" id="IPR036047">
    <property type="entry name" value="F-box-like_dom_sf"/>
</dbReference>
<feature type="region of interest" description="Disordered" evidence="1">
    <location>
        <begin position="1"/>
        <end position="33"/>
    </location>
</feature>
<reference evidence="3 4" key="1">
    <citation type="submission" date="2017-11" db="EMBL/GenBank/DDBJ databases">
        <authorList>
            <person name="Kracher B."/>
        </authorList>
    </citation>
    <scope>NUCLEOTIDE SEQUENCE [LARGE SCALE GENOMIC DNA]</scope>
    <source>
        <strain evidence="3 4">RACE1</strain>
    </source>
</reference>
<protein>
    <recommendedName>
        <fullName evidence="2">F-box domain-containing protein</fullName>
    </recommendedName>
</protein>
<gene>
    <name evidence="3" type="ORF">BLGHR1_16616</name>
</gene>
<dbReference type="CDD" id="cd09917">
    <property type="entry name" value="F-box_SF"/>
    <property type="match status" value="1"/>
</dbReference>
<dbReference type="AlphaFoldDB" id="A0A383UZN4"/>